<gene>
    <name evidence="2" type="ORF">BURPS1710A_A2142</name>
</gene>
<dbReference type="Gene3D" id="3.40.50.720">
    <property type="entry name" value="NAD(P)-binding Rossmann-like Domain"/>
    <property type="match status" value="1"/>
</dbReference>
<dbReference type="SUPFAM" id="SSF51735">
    <property type="entry name" value="NAD(P)-binding Rossmann-fold domains"/>
    <property type="match status" value="1"/>
</dbReference>
<dbReference type="InterPro" id="IPR002347">
    <property type="entry name" value="SDR_fam"/>
</dbReference>
<dbReference type="HOGENOM" id="CLU_010194_1_2_4"/>
<dbReference type="PRINTS" id="PR00081">
    <property type="entry name" value="GDHRDH"/>
</dbReference>
<accession>A0A0E1W7W1</accession>
<protein>
    <submittedName>
        <fullName evidence="2">Oxidoreductase, short chain dehydrogenase/reductase family</fullName>
    </submittedName>
</protein>
<dbReference type="RefSeq" id="WP_004524799.1">
    <property type="nucleotide sequence ID" value="NZ_CM000833.1"/>
</dbReference>
<sequence>MAVEKVALITAAGKGMGAAIARELASAGYRVALMSPSGSAVALAGELDGLGLRGSVTEEADLDRLVRETLARYGRIDAVVNNTGHPPKGELLSIADASWHDALDLILLNVARLMRRVTPVFQAQGGGAAVNISSFAAVAPEQPMPVSSVLRAALGAWTRLYAERYAAENIRMNAVLPGFVDSWPETPGIVARIPAGRFGRTREIAKTVAFLLSDGAGYVTGQSIRVDGGIVRAM</sequence>
<organism evidence="2">
    <name type="scientific">Burkholderia pseudomallei 1710a</name>
    <dbReference type="NCBI Taxonomy" id="320371"/>
    <lineage>
        <taxon>Bacteria</taxon>
        <taxon>Pseudomonadati</taxon>
        <taxon>Pseudomonadota</taxon>
        <taxon>Betaproteobacteria</taxon>
        <taxon>Burkholderiales</taxon>
        <taxon>Burkholderiaceae</taxon>
        <taxon>Burkholderia</taxon>
        <taxon>pseudomallei group</taxon>
    </lineage>
</organism>
<dbReference type="Proteomes" id="UP000001812">
    <property type="component" value="Chromosome II"/>
</dbReference>
<evidence type="ECO:0000313" key="2">
    <source>
        <dbReference type="EMBL" id="EET05692.1"/>
    </source>
</evidence>
<dbReference type="Pfam" id="PF13561">
    <property type="entry name" value="adh_short_C2"/>
    <property type="match status" value="1"/>
</dbReference>
<evidence type="ECO:0000256" key="1">
    <source>
        <dbReference type="ARBA" id="ARBA00006484"/>
    </source>
</evidence>
<name>A0A0E1W7W1_BURPE</name>
<comment type="similarity">
    <text evidence="1">Belongs to the short-chain dehydrogenases/reductases (SDR) family.</text>
</comment>
<dbReference type="AlphaFoldDB" id="A0A0E1W7W1"/>
<reference evidence="2" key="1">
    <citation type="submission" date="2009-05" db="EMBL/GenBank/DDBJ databases">
        <authorList>
            <person name="Harkins D.M."/>
            <person name="DeShazer D."/>
            <person name="Woods D.E."/>
            <person name="Brinkac L.M."/>
            <person name="Brown K.A."/>
            <person name="Hung G.C."/>
            <person name="Tuanyok A."/>
            <person name="Zhang B."/>
            <person name="Nierman W.C."/>
        </authorList>
    </citation>
    <scope>NUCLEOTIDE SEQUENCE [LARGE SCALE GENOMIC DNA]</scope>
    <source>
        <strain evidence="2">1710a</strain>
    </source>
</reference>
<dbReference type="GeneID" id="93064346"/>
<dbReference type="EMBL" id="CM000833">
    <property type="protein sequence ID" value="EET05692.1"/>
    <property type="molecule type" value="Genomic_DNA"/>
</dbReference>
<dbReference type="InterPro" id="IPR050259">
    <property type="entry name" value="SDR"/>
</dbReference>
<dbReference type="InterPro" id="IPR036291">
    <property type="entry name" value="NAD(P)-bd_dom_sf"/>
</dbReference>
<proteinExistence type="inferred from homology"/>
<dbReference type="PANTHER" id="PTHR42879">
    <property type="entry name" value="3-OXOACYL-(ACYL-CARRIER-PROTEIN) REDUCTASE"/>
    <property type="match status" value="1"/>
</dbReference>